<dbReference type="PANTHER" id="PTHR22602">
    <property type="entry name" value="TRANSFERASE CAF17, MITOCHONDRIAL-RELATED"/>
    <property type="match status" value="1"/>
</dbReference>
<dbReference type="Gene3D" id="3.30.70.1630">
    <property type="match status" value="1"/>
</dbReference>
<reference evidence="1" key="1">
    <citation type="journal article" date="2014" name="Int. J. Syst. Evol. Microbiol.">
        <title>Complete genome sequence of Corynebacterium casei LMG S-19264T (=DSM 44701T), isolated from a smear-ripened cheese.</title>
        <authorList>
            <consortium name="US DOE Joint Genome Institute (JGI-PGF)"/>
            <person name="Walter F."/>
            <person name="Albersmeier A."/>
            <person name="Kalinowski J."/>
            <person name="Ruckert C."/>
        </authorList>
    </citation>
    <scope>NUCLEOTIDE SEQUENCE</scope>
    <source>
        <strain evidence="1">JCM 13919</strain>
    </source>
</reference>
<dbReference type="Proteomes" id="UP000630149">
    <property type="component" value="Unassembled WGS sequence"/>
</dbReference>
<organism evidence="1 2">
    <name type="scientific">Legionella impletisoli</name>
    <dbReference type="NCBI Taxonomy" id="343510"/>
    <lineage>
        <taxon>Bacteria</taxon>
        <taxon>Pseudomonadati</taxon>
        <taxon>Pseudomonadota</taxon>
        <taxon>Gammaproteobacteria</taxon>
        <taxon>Legionellales</taxon>
        <taxon>Legionellaceae</taxon>
        <taxon>Legionella</taxon>
    </lineage>
</organism>
<dbReference type="InterPro" id="IPR045179">
    <property type="entry name" value="YgfZ/GcvT"/>
</dbReference>
<reference evidence="1" key="2">
    <citation type="submission" date="2020-09" db="EMBL/GenBank/DDBJ databases">
        <authorList>
            <person name="Sun Q."/>
            <person name="Ohkuma M."/>
        </authorList>
    </citation>
    <scope>NUCLEOTIDE SEQUENCE</scope>
    <source>
        <strain evidence="1">JCM 13919</strain>
    </source>
</reference>
<sequence length="331" mass="37831">MKPNSYTINQRPLSLYSTLENELQFEATKNYLFDLSYLGLVQVEGDNSKSFLQGQLTCDVANIQPDHMKPGALCNLKGRILALMDVLQWHGVKLVLPKDMIDLTLSDLAKTAMFSRVKLSEQPIKKILGFYCQNSEDLMPSMIEVPETLHQVKQTEGYCIYRISSKLHIILLDHQDIDPIKEPFITNKQWKGSLAWHKLQLLDHLYELYPESTGVFLPHRLGLHNTERISFNKGCYRGQEIIARTHYRAKLKHEMRLYIIKSQEALHVGQPLFSTDEPRLEIGELVDYCPIGNDQTMIAASVLIENDSPQCYIGDHLQAVKLVPIQARANA</sequence>
<keyword evidence="2" id="KW-1185">Reference proteome</keyword>
<dbReference type="AlphaFoldDB" id="A0A917JML4"/>
<dbReference type="Gene3D" id="2.40.30.160">
    <property type="match status" value="1"/>
</dbReference>
<dbReference type="SUPFAM" id="SSF103025">
    <property type="entry name" value="Folate-binding domain"/>
    <property type="match status" value="1"/>
</dbReference>
<accession>A0A917JML4</accession>
<dbReference type="NCBIfam" id="TIGR03317">
    <property type="entry name" value="ygfZ_signature"/>
    <property type="match status" value="1"/>
</dbReference>
<evidence type="ECO:0000313" key="1">
    <source>
        <dbReference type="EMBL" id="GGI77010.1"/>
    </source>
</evidence>
<dbReference type="InterPro" id="IPR017703">
    <property type="entry name" value="YgfZ/GCV_T_CS"/>
</dbReference>
<proteinExistence type="predicted"/>
<dbReference type="Gene3D" id="3.30.70.1400">
    <property type="entry name" value="Aminomethyltransferase beta-barrel domains"/>
    <property type="match status" value="1"/>
</dbReference>
<dbReference type="OrthoDB" id="9796287at2"/>
<dbReference type="GO" id="GO:0016226">
    <property type="term" value="P:iron-sulfur cluster assembly"/>
    <property type="evidence" value="ECO:0007669"/>
    <property type="project" value="TreeGrafter"/>
</dbReference>
<evidence type="ECO:0000313" key="2">
    <source>
        <dbReference type="Proteomes" id="UP000630149"/>
    </source>
</evidence>
<dbReference type="PANTHER" id="PTHR22602:SF0">
    <property type="entry name" value="TRANSFERASE CAF17, MITOCHONDRIAL-RELATED"/>
    <property type="match status" value="1"/>
</dbReference>
<name>A0A917JML4_9GAMM</name>
<dbReference type="RefSeq" id="WP_131775462.1">
    <property type="nucleotide sequence ID" value="NZ_BMOB01000001.1"/>
</dbReference>
<protein>
    <submittedName>
        <fullName evidence="1">Glycine cleavage system protein T</fullName>
    </submittedName>
</protein>
<dbReference type="EMBL" id="BMOB01000001">
    <property type="protein sequence ID" value="GGI77010.1"/>
    <property type="molecule type" value="Genomic_DNA"/>
</dbReference>
<gene>
    <name evidence="1" type="ORF">GCM10007966_02200</name>
</gene>
<comment type="caution">
    <text evidence="1">The sequence shown here is derived from an EMBL/GenBank/DDBJ whole genome shotgun (WGS) entry which is preliminary data.</text>
</comment>